<dbReference type="VEuPathDB" id="TriTrypDB:BSAL_66710"/>
<evidence type="ECO:0000313" key="3">
    <source>
        <dbReference type="Proteomes" id="UP000051952"/>
    </source>
</evidence>
<protein>
    <submittedName>
        <fullName evidence="2">Transmembrane protein, putative</fullName>
    </submittedName>
</protein>
<accession>A0A0S4ITS1</accession>
<organism evidence="2 3">
    <name type="scientific">Bodo saltans</name>
    <name type="common">Flagellated protozoan</name>
    <dbReference type="NCBI Taxonomy" id="75058"/>
    <lineage>
        <taxon>Eukaryota</taxon>
        <taxon>Discoba</taxon>
        <taxon>Euglenozoa</taxon>
        <taxon>Kinetoplastea</taxon>
        <taxon>Metakinetoplastina</taxon>
        <taxon>Eubodonida</taxon>
        <taxon>Bodonidae</taxon>
        <taxon>Bodo</taxon>
    </lineage>
</organism>
<keyword evidence="3" id="KW-1185">Reference proteome</keyword>
<reference evidence="3" key="1">
    <citation type="submission" date="2015-09" db="EMBL/GenBank/DDBJ databases">
        <authorList>
            <consortium name="Pathogen Informatics"/>
        </authorList>
    </citation>
    <scope>NUCLEOTIDE SEQUENCE [LARGE SCALE GENOMIC DNA]</scope>
    <source>
        <strain evidence="3">Lake Konstanz</strain>
    </source>
</reference>
<feature type="transmembrane region" description="Helical" evidence="1">
    <location>
        <begin position="39"/>
        <end position="65"/>
    </location>
</feature>
<proteinExistence type="predicted"/>
<keyword evidence="1" id="KW-0472">Membrane</keyword>
<evidence type="ECO:0000313" key="2">
    <source>
        <dbReference type="EMBL" id="CUF87801.1"/>
    </source>
</evidence>
<name>A0A0S4ITS1_BODSA</name>
<keyword evidence="1" id="KW-1133">Transmembrane helix</keyword>
<dbReference type="Proteomes" id="UP000051952">
    <property type="component" value="Unassembled WGS sequence"/>
</dbReference>
<sequence length="104" mass="12278">MKTTFFFFLKNVCHRESDQMTYYCDLYFVYGKKAEFDCSHLFVAATFTMNFATGGMAPFALSFCLDCALYRKSYRPLSCRPFSYILRASRQNYCNPAKKTKRER</sequence>
<dbReference type="EMBL" id="CYKH01000429">
    <property type="protein sequence ID" value="CUF87801.1"/>
    <property type="molecule type" value="Genomic_DNA"/>
</dbReference>
<evidence type="ECO:0000256" key="1">
    <source>
        <dbReference type="SAM" id="Phobius"/>
    </source>
</evidence>
<dbReference type="AlphaFoldDB" id="A0A0S4ITS1"/>
<gene>
    <name evidence="2" type="ORF">BSAL_66710</name>
</gene>
<keyword evidence="1 2" id="KW-0812">Transmembrane</keyword>